<feature type="transmembrane region" description="Helical" evidence="1">
    <location>
        <begin position="31"/>
        <end position="51"/>
    </location>
</feature>
<protein>
    <submittedName>
        <fullName evidence="2">Uncharacterized protein</fullName>
    </submittedName>
</protein>
<dbReference type="Proteomes" id="UP000054995">
    <property type="component" value="Unassembled WGS sequence"/>
</dbReference>
<sequence>MQYALAKFAFCGILSVGKIFSVNVLLVGKFLMALFLISCGVIALVLSSKLIQINILMGPIAIHSVSSSSSSENDSKLIWKNWNL</sequence>
<dbReference type="EMBL" id="JYDT01000244">
    <property type="protein sequence ID" value="KRY81289.1"/>
    <property type="molecule type" value="Genomic_DNA"/>
</dbReference>
<reference evidence="2 3" key="1">
    <citation type="submission" date="2015-01" db="EMBL/GenBank/DDBJ databases">
        <title>Evolution of Trichinella species and genotypes.</title>
        <authorList>
            <person name="Korhonen P.K."/>
            <person name="Edoardo P."/>
            <person name="Giuseppe L.R."/>
            <person name="Gasser R.B."/>
        </authorList>
    </citation>
    <scope>NUCLEOTIDE SEQUENCE [LARGE SCALE GENOMIC DNA]</scope>
    <source>
        <strain evidence="2">ISS470</strain>
    </source>
</reference>
<gene>
    <name evidence="2" type="ORF">T4D_14873</name>
</gene>
<evidence type="ECO:0000256" key="1">
    <source>
        <dbReference type="SAM" id="Phobius"/>
    </source>
</evidence>
<evidence type="ECO:0000313" key="3">
    <source>
        <dbReference type="Proteomes" id="UP000054995"/>
    </source>
</evidence>
<evidence type="ECO:0000313" key="2">
    <source>
        <dbReference type="EMBL" id="KRY81289.1"/>
    </source>
</evidence>
<keyword evidence="1" id="KW-1133">Transmembrane helix</keyword>
<comment type="caution">
    <text evidence="2">The sequence shown here is derived from an EMBL/GenBank/DDBJ whole genome shotgun (WGS) entry which is preliminary data.</text>
</comment>
<keyword evidence="3" id="KW-1185">Reference proteome</keyword>
<keyword evidence="1" id="KW-0812">Transmembrane</keyword>
<organism evidence="2 3">
    <name type="scientific">Trichinella pseudospiralis</name>
    <name type="common">Parasitic roundworm</name>
    <dbReference type="NCBI Taxonomy" id="6337"/>
    <lineage>
        <taxon>Eukaryota</taxon>
        <taxon>Metazoa</taxon>
        <taxon>Ecdysozoa</taxon>
        <taxon>Nematoda</taxon>
        <taxon>Enoplea</taxon>
        <taxon>Dorylaimia</taxon>
        <taxon>Trichinellida</taxon>
        <taxon>Trichinellidae</taxon>
        <taxon>Trichinella</taxon>
    </lineage>
</organism>
<proteinExistence type="predicted"/>
<keyword evidence="1" id="KW-0472">Membrane</keyword>
<dbReference type="AlphaFoldDB" id="A0A0V1F537"/>
<accession>A0A0V1F537</accession>
<name>A0A0V1F537_TRIPS</name>